<dbReference type="Proteomes" id="UP000034805">
    <property type="component" value="Unassembled WGS sequence"/>
</dbReference>
<sequence length="299" mass="33159">MGLAAGKKPWTSRMLRVCHRPCERAVPAPPRPTRPHPFPQRAPMAGEKGRRSVMDGKRLAGLLQRGATRTLVIDSRTFSEYNASHVLSSVNVCCSKLVKRRLQQDKVTVTELLQPNGKAKVDLGRKQEVVVYDQSTQDASLLSKDSFVYILLGKLEGSFQRVSLLTGVATYLLSQEALRHVVRVSSPDGLPNVDVAATTRGRSTPVSHSVCIAVGSCSKETAWVRYTTPHHTLHSQFIWVHRRLPLRTSWRMDRSTFWRLTREPGHPVVKRAAVSAAQPTPFPCRTPLRGSEGGTGCQL</sequence>
<comment type="caution">
    <text evidence="3">The sequence shown here is derived from an EMBL/GenBank/DDBJ whole genome shotgun (WGS) entry which is preliminary data.</text>
</comment>
<dbReference type="PROSITE" id="PS50206">
    <property type="entry name" value="RHODANESE_3"/>
    <property type="match status" value="1"/>
</dbReference>
<feature type="region of interest" description="Disordered" evidence="1">
    <location>
        <begin position="280"/>
        <end position="299"/>
    </location>
</feature>
<gene>
    <name evidence="3" type="ORF">Z043_119674</name>
</gene>
<dbReference type="AlphaFoldDB" id="A0A0P7URP9"/>
<evidence type="ECO:0000313" key="3">
    <source>
        <dbReference type="EMBL" id="KPP62155.1"/>
    </source>
</evidence>
<protein>
    <submittedName>
        <fullName evidence="3">Dual specificity protein phosphatase 8-like</fullName>
    </submittedName>
</protein>
<feature type="domain" description="Rhodanese" evidence="2">
    <location>
        <begin position="66"/>
        <end position="140"/>
    </location>
</feature>
<dbReference type="SUPFAM" id="SSF52821">
    <property type="entry name" value="Rhodanese/Cell cycle control phosphatase"/>
    <property type="match status" value="1"/>
</dbReference>
<organism evidence="3 4">
    <name type="scientific">Scleropages formosus</name>
    <name type="common">Asian bonytongue</name>
    <name type="synonym">Osteoglossum formosum</name>
    <dbReference type="NCBI Taxonomy" id="113540"/>
    <lineage>
        <taxon>Eukaryota</taxon>
        <taxon>Metazoa</taxon>
        <taxon>Chordata</taxon>
        <taxon>Craniata</taxon>
        <taxon>Vertebrata</taxon>
        <taxon>Euteleostomi</taxon>
        <taxon>Actinopterygii</taxon>
        <taxon>Neopterygii</taxon>
        <taxon>Teleostei</taxon>
        <taxon>Osteoglossocephala</taxon>
        <taxon>Osteoglossomorpha</taxon>
        <taxon>Osteoglossiformes</taxon>
        <taxon>Osteoglossidae</taxon>
        <taxon>Scleropages</taxon>
    </lineage>
</organism>
<proteinExistence type="predicted"/>
<feature type="region of interest" description="Disordered" evidence="1">
    <location>
        <begin position="25"/>
        <end position="51"/>
    </location>
</feature>
<dbReference type="CDD" id="cd01446">
    <property type="entry name" value="DSP_MapKP"/>
    <property type="match status" value="1"/>
</dbReference>
<dbReference type="EMBL" id="JARO02008934">
    <property type="protein sequence ID" value="KPP62155.1"/>
    <property type="molecule type" value="Genomic_DNA"/>
</dbReference>
<evidence type="ECO:0000259" key="2">
    <source>
        <dbReference type="PROSITE" id="PS50206"/>
    </source>
</evidence>
<feature type="compositionally biased region" description="Pro residues" evidence="1">
    <location>
        <begin position="27"/>
        <end position="40"/>
    </location>
</feature>
<dbReference type="Gene3D" id="3.40.250.10">
    <property type="entry name" value="Rhodanese-like domain"/>
    <property type="match status" value="1"/>
</dbReference>
<dbReference type="Pfam" id="PF00581">
    <property type="entry name" value="Rhodanese"/>
    <property type="match status" value="1"/>
</dbReference>
<evidence type="ECO:0000313" key="4">
    <source>
        <dbReference type="Proteomes" id="UP000034805"/>
    </source>
</evidence>
<dbReference type="InterPro" id="IPR001763">
    <property type="entry name" value="Rhodanese-like_dom"/>
</dbReference>
<accession>A0A0P7URP9</accession>
<evidence type="ECO:0000256" key="1">
    <source>
        <dbReference type="SAM" id="MobiDB-lite"/>
    </source>
</evidence>
<dbReference type="FunFam" id="3.40.250.10:FF:000020">
    <property type="entry name" value="Dual specificity protein phosphatase 8"/>
    <property type="match status" value="1"/>
</dbReference>
<reference evidence="3 4" key="1">
    <citation type="submission" date="2015-08" db="EMBL/GenBank/DDBJ databases">
        <title>The genome of the Asian arowana (Scleropages formosus).</title>
        <authorList>
            <person name="Tan M.H."/>
            <person name="Gan H.M."/>
            <person name="Croft L.J."/>
            <person name="Austin C.M."/>
        </authorList>
    </citation>
    <scope>NUCLEOTIDE SEQUENCE [LARGE SCALE GENOMIC DNA]</scope>
    <source>
        <strain evidence="3">Aro1</strain>
    </source>
</reference>
<name>A0A0P7URP9_SCLFO</name>
<dbReference type="InterPro" id="IPR036873">
    <property type="entry name" value="Rhodanese-like_dom_sf"/>
</dbReference>